<accession>A0A0A9BMI2</accession>
<evidence type="ECO:0000313" key="1">
    <source>
        <dbReference type="EMBL" id="JAD60482.1"/>
    </source>
</evidence>
<organism evidence="1">
    <name type="scientific">Arundo donax</name>
    <name type="common">Giant reed</name>
    <name type="synonym">Donax arundinaceus</name>
    <dbReference type="NCBI Taxonomy" id="35708"/>
    <lineage>
        <taxon>Eukaryota</taxon>
        <taxon>Viridiplantae</taxon>
        <taxon>Streptophyta</taxon>
        <taxon>Embryophyta</taxon>
        <taxon>Tracheophyta</taxon>
        <taxon>Spermatophyta</taxon>
        <taxon>Magnoliopsida</taxon>
        <taxon>Liliopsida</taxon>
        <taxon>Poales</taxon>
        <taxon>Poaceae</taxon>
        <taxon>PACMAD clade</taxon>
        <taxon>Arundinoideae</taxon>
        <taxon>Arundineae</taxon>
        <taxon>Arundo</taxon>
    </lineage>
</organism>
<sequence>MYQYGHNYIRLCITLEKTLLKHMREEREASNISRKHGMDQIHITQQLTIS</sequence>
<name>A0A0A9BMI2_ARUDO</name>
<protein>
    <submittedName>
        <fullName evidence="1">Uncharacterized protein</fullName>
    </submittedName>
</protein>
<proteinExistence type="predicted"/>
<dbReference type="AlphaFoldDB" id="A0A0A9BMI2"/>
<reference evidence="1" key="1">
    <citation type="submission" date="2014-09" db="EMBL/GenBank/DDBJ databases">
        <authorList>
            <person name="Magalhaes I.L.F."/>
            <person name="Oliveira U."/>
            <person name="Santos F.R."/>
            <person name="Vidigal T.H.D.A."/>
            <person name="Brescovit A.D."/>
            <person name="Santos A.J."/>
        </authorList>
    </citation>
    <scope>NUCLEOTIDE SEQUENCE</scope>
    <source>
        <tissue evidence="1">Shoot tissue taken approximately 20 cm above the soil surface</tissue>
    </source>
</reference>
<dbReference type="EMBL" id="GBRH01237413">
    <property type="protein sequence ID" value="JAD60482.1"/>
    <property type="molecule type" value="Transcribed_RNA"/>
</dbReference>
<reference evidence="1" key="2">
    <citation type="journal article" date="2015" name="Data Brief">
        <title>Shoot transcriptome of the giant reed, Arundo donax.</title>
        <authorList>
            <person name="Barrero R.A."/>
            <person name="Guerrero F.D."/>
            <person name="Moolhuijzen P."/>
            <person name="Goolsby J.A."/>
            <person name="Tidwell J."/>
            <person name="Bellgard S.E."/>
            <person name="Bellgard M.I."/>
        </authorList>
    </citation>
    <scope>NUCLEOTIDE SEQUENCE</scope>
    <source>
        <tissue evidence="1">Shoot tissue taken approximately 20 cm above the soil surface</tissue>
    </source>
</reference>